<dbReference type="GO" id="GO:0000287">
    <property type="term" value="F:magnesium ion binding"/>
    <property type="evidence" value="ECO:0007669"/>
    <property type="project" value="UniProtKB-UniRule"/>
</dbReference>
<dbReference type="HAMAP" id="MF_01554_B">
    <property type="entry name" value="GlmM_B"/>
    <property type="match status" value="1"/>
</dbReference>
<dbReference type="NCBIfam" id="NF008139">
    <property type="entry name" value="PRK10887.1"/>
    <property type="match status" value="1"/>
</dbReference>
<feature type="binding site" evidence="9">
    <location>
        <position position="242"/>
    </location>
    <ligand>
        <name>Mg(2+)</name>
        <dbReference type="ChEBI" id="CHEBI:18420"/>
    </ligand>
</feature>
<dbReference type="PROSITE" id="PS00710">
    <property type="entry name" value="PGM_PMM"/>
    <property type="match status" value="1"/>
</dbReference>
<dbReference type="Proteomes" id="UP001269400">
    <property type="component" value="Unassembled WGS sequence"/>
</dbReference>
<evidence type="ECO:0000313" key="17">
    <source>
        <dbReference type="Proteomes" id="UP001269400"/>
    </source>
</evidence>
<name>A0AAX6NCP3_PRIAR</name>
<organism evidence="16 17">
    <name type="scientific">Priestia aryabhattai</name>
    <name type="common">Bacillus aryabhattai</name>
    <dbReference type="NCBI Taxonomy" id="412384"/>
    <lineage>
        <taxon>Bacteria</taxon>
        <taxon>Bacillati</taxon>
        <taxon>Bacillota</taxon>
        <taxon>Bacilli</taxon>
        <taxon>Bacillales</taxon>
        <taxon>Bacillaceae</taxon>
        <taxon>Priestia</taxon>
    </lineage>
</organism>
<dbReference type="GO" id="GO:0006048">
    <property type="term" value="P:UDP-N-acetylglucosamine biosynthetic process"/>
    <property type="evidence" value="ECO:0007669"/>
    <property type="project" value="TreeGrafter"/>
</dbReference>
<evidence type="ECO:0000259" key="12">
    <source>
        <dbReference type="Pfam" id="PF00408"/>
    </source>
</evidence>
<dbReference type="InterPro" id="IPR006352">
    <property type="entry name" value="GlmM_bact"/>
</dbReference>
<dbReference type="InterPro" id="IPR005841">
    <property type="entry name" value="Alpha-D-phosphohexomutase_SF"/>
</dbReference>
<dbReference type="Pfam" id="PF02880">
    <property type="entry name" value="PGM_PMM_III"/>
    <property type="match status" value="1"/>
</dbReference>
<feature type="binding site" evidence="9">
    <location>
        <position position="244"/>
    </location>
    <ligand>
        <name>Mg(2+)</name>
        <dbReference type="ChEBI" id="CHEBI:18420"/>
    </ligand>
</feature>
<comment type="function">
    <text evidence="9 11">Catalyzes the conversion of glucosamine-6-phosphate to glucosamine-1-phosphate.</text>
</comment>
<dbReference type="PANTHER" id="PTHR42946">
    <property type="entry name" value="PHOSPHOHEXOSE MUTASE"/>
    <property type="match status" value="1"/>
</dbReference>
<evidence type="ECO:0000256" key="8">
    <source>
        <dbReference type="ARBA" id="ARBA00068193"/>
    </source>
</evidence>
<feature type="binding site" description="via phosphate group" evidence="9">
    <location>
        <position position="103"/>
    </location>
    <ligand>
        <name>Mg(2+)</name>
        <dbReference type="ChEBI" id="CHEBI:18420"/>
    </ligand>
</feature>
<gene>
    <name evidence="9 16" type="primary">glmM</name>
    <name evidence="16" type="ORF">O0Q50_20225</name>
</gene>
<sequence length="446" mass="47834">MRKYFGTDGVRGVANIELTPELAFKLGKSAGYVLTKNMKEQTMCPAFVVGRDTRISGSMLETALISGLTSSGVNVIQLGIVPTPAVAYITKQLASGGVMISASHNPYQDNGIKFFNQDGYKLLDEVELEIEHYLDRLDDIPVCAGGDIGTILSYKNAANFYVEFLKNSISTSLEGLNIVLDCANGAATTVAPTLFESLGATVHVLSASPNGVNINVDSGSTHPEELQRKVVELEADLGLAFDGDADRLIAVDETGAVVDGDQILYICAKSLRLKGKLANQTVVSTVMSNFGFQKALNELGVNSVQTSVGDRYVLEEMMKKGYTLGGEQSGHIIFLDLNTTGDGILSALQLASIVKESSMSISELLSGFEKYPQQLVNVKVKDKKAWESHPAIRNAINEAETVLADNGRVLVRASGTENLVRVMVEADSSELVNKLVTSIANEIQKS</sequence>
<dbReference type="GO" id="GO:0004615">
    <property type="term" value="F:phosphomannomutase activity"/>
    <property type="evidence" value="ECO:0007669"/>
    <property type="project" value="TreeGrafter"/>
</dbReference>
<evidence type="ECO:0000259" key="13">
    <source>
        <dbReference type="Pfam" id="PF02878"/>
    </source>
</evidence>
<keyword evidence="2 9" id="KW-0597">Phosphoprotein</keyword>
<dbReference type="GO" id="GO:0008966">
    <property type="term" value="F:phosphoglucosamine mutase activity"/>
    <property type="evidence" value="ECO:0007669"/>
    <property type="project" value="UniProtKB-UniRule"/>
</dbReference>
<dbReference type="FunFam" id="3.40.120.10:FF:000002">
    <property type="entry name" value="Phosphoglucosamine mutase"/>
    <property type="match status" value="1"/>
</dbReference>
<dbReference type="InterPro" id="IPR005844">
    <property type="entry name" value="A-D-PHexomutase_a/b/a-I"/>
</dbReference>
<reference evidence="16" key="1">
    <citation type="journal article" date="2022" name="J Environ Chem Eng">
        <title>Biodegradation of petroleum oil using a constructed nonpathogenic and heavy metal-tolerant bacterial consortium isolated from marine sponges.</title>
        <authorList>
            <person name="Dechsakulwatana C."/>
            <person name="Rungsihiranrut A."/>
            <person name="Muangchinda C."/>
            <person name="Ningthoujam R."/>
            <person name="Klankeo P."/>
            <person name="Pinyakong O."/>
        </authorList>
    </citation>
    <scope>NUCLEOTIDE SEQUENCE</scope>
    <source>
        <strain evidence="16">TL01-2</strain>
    </source>
</reference>
<dbReference type="FunFam" id="3.30.310.50:FF:000001">
    <property type="entry name" value="Phosphoglucosamine mutase"/>
    <property type="match status" value="1"/>
</dbReference>
<dbReference type="InterPro" id="IPR036900">
    <property type="entry name" value="A-D-PHexomutase_C_sf"/>
</dbReference>
<feature type="active site" description="Phosphoserine intermediate" evidence="9">
    <location>
        <position position="103"/>
    </location>
</feature>
<comment type="cofactor">
    <cofactor evidence="9">
        <name>Mg(2+)</name>
        <dbReference type="ChEBI" id="CHEBI:18420"/>
    </cofactor>
    <text evidence="9">Binds 1 Mg(2+) ion per subunit.</text>
</comment>
<evidence type="ECO:0000256" key="5">
    <source>
        <dbReference type="ARBA" id="ARBA00023235"/>
    </source>
</evidence>
<dbReference type="RefSeq" id="WP_316910732.1">
    <property type="nucleotide sequence ID" value="NZ_JAPTGD010000002.1"/>
</dbReference>
<feature type="domain" description="Alpha-D-phosphohexomutase alpha/beta/alpha" evidence="15">
    <location>
        <begin position="259"/>
        <end position="371"/>
    </location>
</feature>
<feature type="domain" description="Alpha-D-phosphohexomutase alpha/beta/alpha" evidence="14">
    <location>
        <begin position="161"/>
        <end position="255"/>
    </location>
</feature>
<dbReference type="Pfam" id="PF02879">
    <property type="entry name" value="PGM_PMM_II"/>
    <property type="match status" value="1"/>
</dbReference>
<reference evidence="16" key="2">
    <citation type="submission" date="2022-12" db="EMBL/GenBank/DDBJ databases">
        <authorList>
            <person name="Dechsakulwatana C."/>
            <person name="Rungsihiranrut A."/>
            <person name="Muangchinda C."/>
            <person name="Ningthoujam R."/>
            <person name="Klankeo P."/>
            <person name="Pinyakong O."/>
        </authorList>
    </citation>
    <scope>NUCLEOTIDE SEQUENCE</scope>
    <source>
        <strain evidence="16">TL01-2</strain>
    </source>
</reference>
<proteinExistence type="inferred from homology"/>
<dbReference type="PANTHER" id="PTHR42946:SF1">
    <property type="entry name" value="PHOSPHOGLUCOMUTASE (ALPHA-D-GLUCOSE-1,6-BISPHOSPHATE-DEPENDENT)"/>
    <property type="match status" value="1"/>
</dbReference>
<feature type="domain" description="Alpha-D-phosphohexomutase C-terminal" evidence="12">
    <location>
        <begin position="375"/>
        <end position="441"/>
    </location>
</feature>
<dbReference type="GO" id="GO:0005829">
    <property type="term" value="C:cytosol"/>
    <property type="evidence" value="ECO:0007669"/>
    <property type="project" value="TreeGrafter"/>
</dbReference>
<dbReference type="InterPro" id="IPR016055">
    <property type="entry name" value="A-D-PHexomutase_a/b/a-I/II/III"/>
</dbReference>
<dbReference type="Gene3D" id="3.40.120.10">
    <property type="entry name" value="Alpha-D-Glucose-1,6-Bisphosphate, subunit A, domain 3"/>
    <property type="match status" value="3"/>
</dbReference>
<dbReference type="InterPro" id="IPR016066">
    <property type="entry name" value="A-D-PHexomutase_CS"/>
</dbReference>
<dbReference type="PRINTS" id="PR00509">
    <property type="entry name" value="PGMPMM"/>
</dbReference>
<evidence type="ECO:0000256" key="4">
    <source>
        <dbReference type="ARBA" id="ARBA00022842"/>
    </source>
</evidence>
<evidence type="ECO:0000256" key="7">
    <source>
        <dbReference type="ARBA" id="ARBA00066330"/>
    </source>
</evidence>
<evidence type="ECO:0000256" key="6">
    <source>
        <dbReference type="ARBA" id="ARBA00050364"/>
    </source>
</evidence>
<dbReference type="Pfam" id="PF02878">
    <property type="entry name" value="PGM_PMM_I"/>
    <property type="match status" value="1"/>
</dbReference>
<evidence type="ECO:0000256" key="1">
    <source>
        <dbReference type="ARBA" id="ARBA00010231"/>
    </source>
</evidence>
<dbReference type="InterPro" id="IPR005846">
    <property type="entry name" value="A-D-PHexomutase_a/b/a-III"/>
</dbReference>
<evidence type="ECO:0000256" key="2">
    <source>
        <dbReference type="ARBA" id="ARBA00022553"/>
    </source>
</evidence>
<keyword evidence="4 9" id="KW-0460">Magnesium</keyword>
<evidence type="ECO:0000256" key="11">
    <source>
        <dbReference type="RuleBase" id="RU004327"/>
    </source>
</evidence>
<dbReference type="CDD" id="cd05802">
    <property type="entry name" value="GlmM"/>
    <property type="match status" value="1"/>
</dbReference>
<dbReference type="Pfam" id="PF00408">
    <property type="entry name" value="PGM_PMM_IV"/>
    <property type="match status" value="1"/>
</dbReference>
<feature type="domain" description="Alpha-D-phosphohexomutase alpha/beta/alpha" evidence="13">
    <location>
        <begin position="2"/>
        <end position="137"/>
    </location>
</feature>
<comment type="similarity">
    <text evidence="1 9 10">Belongs to the phosphohexose mutase family.</text>
</comment>
<feature type="binding site" evidence="9">
    <location>
        <position position="246"/>
    </location>
    <ligand>
        <name>Mg(2+)</name>
        <dbReference type="ChEBI" id="CHEBI:18420"/>
    </ligand>
</feature>
<evidence type="ECO:0000256" key="9">
    <source>
        <dbReference type="HAMAP-Rule" id="MF_01554"/>
    </source>
</evidence>
<evidence type="ECO:0000256" key="3">
    <source>
        <dbReference type="ARBA" id="ARBA00022723"/>
    </source>
</evidence>
<dbReference type="EC" id="5.4.2.10" evidence="7 9"/>
<comment type="caution">
    <text evidence="16">The sequence shown here is derived from an EMBL/GenBank/DDBJ whole genome shotgun (WGS) entry which is preliminary data.</text>
</comment>
<dbReference type="AlphaFoldDB" id="A0AAX6NCP3"/>
<dbReference type="InterPro" id="IPR050060">
    <property type="entry name" value="Phosphoglucosamine_mutase"/>
</dbReference>
<dbReference type="SUPFAM" id="SSF53738">
    <property type="entry name" value="Phosphoglucomutase, first 3 domains"/>
    <property type="match status" value="3"/>
</dbReference>
<dbReference type="FunFam" id="3.40.120.10:FF:000001">
    <property type="entry name" value="Phosphoglucosamine mutase"/>
    <property type="match status" value="1"/>
</dbReference>
<dbReference type="GO" id="GO:0005975">
    <property type="term" value="P:carbohydrate metabolic process"/>
    <property type="evidence" value="ECO:0007669"/>
    <property type="project" value="InterPro"/>
</dbReference>
<dbReference type="NCBIfam" id="TIGR01455">
    <property type="entry name" value="glmM"/>
    <property type="match status" value="1"/>
</dbReference>
<keyword evidence="5 9" id="KW-0413">Isomerase</keyword>
<evidence type="ECO:0000313" key="16">
    <source>
        <dbReference type="EMBL" id="MDU9693506.1"/>
    </source>
</evidence>
<comment type="PTM">
    <text evidence="9">Activated by phosphorylation.</text>
</comment>
<accession>A0AAX6NCP3</accession>
<keyword evidence="3 9" id="KW-0479">Metal-binding</keyword>
<dbReference type="GO" id="GO:0009252">
    <property type="term" value="P:peptidoglycan biosynthetic process"/>
    <property type="evidence" value="ECO:0007669"/>
    <property type="project" value="TreeGrafter"/>
</dbReference>
<dbReference type="InterPro" id="IPR005843">
    <property type="entry name" value="A-D-PHexomutase_C"/>
</dbReference>
<evidence type="ECO:0000259" key="14">
    <source>
        <dbReference type="Pfam" id="PF02879"/>
    </source>
</evidence>
<feature type="modified residue" description="Phosphoserine" evidence="9">
    <location>
        <position position="103"/>
    </location>
</feature>
<comment type="catalytic activity">
    <reaction evidence="6 9 11">
        <text>alpha-D-glucosamine 1-phosphate = D-glucosamine 6-phosphate</text>
        <dbReference type="Rhea" id="RHEA:23424"/>
        <dbReference type="ChEBI" id="CHEBI:58516"/>
        <dbReference type="ChEBI" id="CHEBI:58725"/>
        <dbReference type="EC" id="5.4.2.10"/>
    </reaction>
</comment>
<evidence type="ECO:0000259" key="15">
    <source>
        <dbReference type="Pfam" id="PF02880"/>
    </source>
</evidence>
<dbReference type="Gene3D" id="3.30.310.50">
    <property type="entry name" value="Alpha-D-phosphohexomutase, C-terminal domain"/>
    <property type="match status" value="1"/>
</dbReference>
<evidence type="ECO:0000256" key="10">
    <source>
        <dbReference type="RuleBase" id="RU004326"/>
    </source>
</evidence>
<dbReference type="EMBL" id="JAPTGD010000002">
    <property type="protein sequence ID" value="MDU9693506.1"/>
    <property type="molecule type" value="Genomic_DNA"/>
</dbReference>
<protein>
    <recommendedName>
        <fullName evidence="8 9">Phosphoglucosamine mutase</fullName>
        <ecNumber evidence="7 9">5.4.2.10</ecNumber>
    </recommendedName>
</protein>
<dbReference type="InterPro" id="IPR005845">
    <property type="entry name" value="A-D-PHexomutase_a/b/a-II"/>
</dbReference>
<dbReference type="SUPFAM" id="SSF55957">
    <property type="entry name" value="Phosphoglucomutase, C-terminal domain"/>
    <property type="match status" value="1"/>
</dbReference>